<dbReference type="InParanoid" id="B4J1Q6"/>
<dbReference type="EMBL" id="CH916366">
    <property type="protein sequence ID" value="EDV96976.1"/>
    <property type="molecule type" value="Genomic_DNA"/>
</dbReference>
<keyword evidence="2" id="KW-1185">Reference proteome</keyword>
<dbReference type="HOGENOM" id="CLU_1961862_0_0_1"/>
<protein>
    <submittedName>
        <fullName evidence="1">GH14925</fullName>
    </submittedName>
</protein>
<dbReference type="AlphaFoldDB" id="B4J1Q6"/>
<sequence>MDTCVLPHVLCTSQHQDNANGSSNSSAYCSTVLNGHYRYVMSTLALAVILSLGGGLGNLADSGMWQATCLMLQLLNNSSTACLSGSRLQAHLTMLRNLCRYGNASALGPLVLLGRPAACLIMPLMDCS</sequence>
<name>B4J1Q6_DROGR</name>
<dbReference type="Proteomes" id="UP000001070">
    <property type="component" value="Unassembled WGS sequence"/>
</dbReference>
<reference evidence="1 2" key="1">
    <citation type="journal article" date="2007" name="Nature">
        <title>Evolution of genes and genomes on the Drosophila phylogeny.</title>
        <authorList>
            <consortium name="Drosophila 12 Genomes Consortium"/>
            <person name="Clark A.G."/>
            <person name="Eisen M.B."/>
            <person name="Smith D.R."/>
            <person name="Bergman C.M."/>
            <person name="Oliver B."/>
            <person name="Markow T.A."/>
            <person name="Kaufman T.C."/>
            <person name="Kellis M."/>
            <person name="Gelbart W."/>
            <person name="Iyer V.N."/>
            <person name="Pollard D.A."/>
            <person name="Sackton T.B."/>
            <person name="Larracuente A.M."/>
            <person name="Singh N.D."/>
            <person name="Abad J.P."/>
            <person name="Abt D.N."/>
            <person name="Adryan B."/>
            <person name="Aguade M."/>
            <person name="Akashi H."/>
            <person name="Anderson W.W."/>
            <person name="Aquadro C.F."/>
            <person name="Ardell D.H."/>
            <person name="Arguello R."/>
            <person name="Artieri C.G."/>
            <person name="Barbash D.A."/>
            <person name="Barker D."/>
            <person name="Barsanti P."/>
            <person name="Batterham P."/>
            <person name="Batzoglou S."/>
            <person name="Begun D."/>
            <person name="Bhutkar A."/>
            <person name="Blanco E."/>
            <person name="Bosak S.A."/>
            <person name="Bradley R.K."/>
            <person name="Brand A.D."/>
            <person name="Brent M.R."/>
            <person name="Brooks A.N."/>
            <person name="Brown R.H."/>
            <person name="Butlin R.K."/>
            <person name="Caggese C."/>
            <person name="Calvi B.R."/>
            <person name="Bernardo de Carvalho A."/>
            <person name="Caspi A."/>
            <person name="Castrezana S."/>
            <person name="Celniker S.E."/>
            <person name="Chang J.L."/>
            <person name="Chapple C."/>
            <person name="Chatterji S."/>
            <person name="Chinwalla A."/>
            <person name="Civetta A."/>
            <person name="Clifton S.W."/>
            <person name="Comeron J.M."/>
            <person name="Costello J.C."/>
            <person name="Coyne J.A."/>
            <person name="Daub J."/>
            <person name="David R.G."/>
            <person name="Delcher A.L."/>
            <person name="Delehaunty K."/>
            <person name="Do C.B."/>
            <person name="Ebling H."/>
            <person name="Edwards K."/>
            <person name="Eickbush T."/>
            <person name="Evans J.D."/>
            <person name="Filipski A."/>
            <person name="Findeiss S."/>
            <person name="Freyhult E."/>
            <person name="Fulton L."/>
            <person name="Fulton R."/>
            <person name="Garcia A.C."/>
            <person name="Gardiner A."/>
            <person name="Garfield D.A."/>
            <person name="Garvin B.E."/>
            <person name="Gibson G."/>
            <person name="Gilbert D."/>
            <person name="Gnerre S."/>
            <person name="Godfrey J."/>
            <person name="Good R."/>
            <person name="Gotea V."/>
            <person name="Gravely B."/>
            <person name="Greenberg A.J."/>
            <person name="Griffiths-Jones S."/>
            <person name="Gross S."/>
            <person name="Guigo R."/>
            <person name="Gustafson E.A."/>
            <person name="Haerty W."/>
            <person name="Hahn M.W."/>
            <person name="Halligan D.L."/>
            <person name="Halpern A.L."/>
            <person name="Halter G.M."/>
            <person name="Han M.V."/>
            <person name="Heger A."/>
            <person name="Hillier L."/>
            <person name="Hinrichs A.S."/>
            <person name="Holmes I."/>
            <person name="Hoskins R.A."/>
            <person name="Hubisz M.J."/>
            <person name="Hultmark D."/>
            <person name="Huntley M.A."/>
            <person name="Jaffe D.B."/>
            <person name="Jagadeeshan S."/>
            <person name="Jeck W.R."/>
            <person name="Johnson J."/>
            <person name="Jones C.D."/>
            <person name="Jordan W.C."/>
            <person name="Karpen G.H."/>
            <person name="Kataoka E."/>
            <person name="Keightley P.D."/>
            <person name="Kheradpour P."/>
            <person name="Kirkness E.F."/>
            <person name="Koerich L.B."/>
            <person name="Kristiansen K."/>
            <person name="Kudrna D."/>
            <person name="Kulathinal R.J."/>
            <person name="Kumar S."/>
            <person name="Kwok R."/>
            <person name="Lander E."/>
            <person name="Langley C.H."/>
            <person name="Lapoint R."/>
            <person name="Lazzaro B.P."/>
            <person name="Lee S.J."/>
            <person name="Levesque L."/>
            <person name="Li R."/>
            <person name="Lin C.F."/>
            <person name="Lin M.F."/>
            <person name="Lindblad-Toh K."/>
            <person name="Llopart A."/>
            <person name="Long M."/>
            <person name="Low L."/>
            <person name="Lozovsky E."/>
            <person name="Lu J."/>
            <person name="Luo M."/>
            <person name="Machado C.A."/>
            <person name="Makalowski W."/>
            <person name="Marzo M."/>
            <person name="Matsuda M."/>
            <person name="Matzkin L."/>
            <person name="McAllister B."/>
            <person name="McBride C.S."/>
            <person name="McKernan B."/>
            <person name="McKernan K."/>
            <person name="Mendez-Lago M."/>
            <person name="Minx P."/>
            <person name="Mollenhauer M.U."/>
            <person name="Montooth K."/>
            <person name="Mount S.M."/>
            <person name="Mu X."/>
            <person name="Myers E."/>
            <person name="Negre B."/>
            <person name="Newfeld S."/>
            <person name="Nielsen R."/>
            <person name="Noor M.A."/>
            <person name="O'Grady P."/>
            <person name="Pachter L."/>
            <person name="Papaceit M."/>
            <person name="Parisi M.J."/>
            <person name="Parisi M."/>
            <person name="Parts L."/>
            <person name="Pedersen J.S."/>
            <person name="Pesole G."/>
            <person name="Phillippy A.M."/>
            <person name="Ponting C.P."/>
            <person name="Pop M."/>
            <person name="Porcelli D."/>
            <person name="Powell J.R."/>
            <person name="Prohaska S."/>
            <person name="Pruitt K."/>
            <person name="Puig M."/>
            <person name="Quesneville H."/>
            <person name="Ram K.R."/>
            <person name="Rand D."/>
            <person name="Rasmussen M.D."/>
            <person name="Reed L.K."/>
            <person name="Reenan R."/>
            <person name="Reily A."/>
            <person name="Remington K.A."/>
            <person name="Rieger T.T."/>
            <person name="Ritchie M.G."/>
            <person name="Robin C."/>
            <person name="Rogers Y.H."/>
            <person name="Rohde C."/>
            <person name="Rozas J."/>
            <person name="Rubenfield M.J."/>
            <person name="Ruiz A."/>
            <person name="Russo S."/>
            <person name="Salzberg S.L."/>
            <person name="Sanchez-Gracia A."/>
            <person name="Saranga D.J."/>
            <person name="Sato H."/>
            <person name="Schaeffer S.W."/>
            <person name="Schatz M.C."/>
            <person name="Schlenke T."/>
            <person name="Schwartz R."/>
            <person name="Segarra C."/>
            <person name="Singh R.S."/>
            <person name="Sirot L."/>
            <person name="Sirota M."/>
            <person name="Sisneros N.B."/>
            <person name="Smith C.D."/>
            <person name="Smith T.F."/>
            <person name="Spieth J."/>
            <person name="Stage D.E."/>
            <person name="Stark A."/>
            <person name="Stephan W."/>
            <person name="Strausberg R.L."/>
            <person name="Strempel S."/>
            <person name="Sturgill D."/>
            <person name="Sutton G."/>
            <person name="Sutton G.G."/>
            <person name="Tao W."/>
            <person name="Teichmann S."/>
            <person name="Tobari Y.N."/>
            <person name="Tomimura Y."/>
            <person name="Tsolas J.M."/>
            <person name="Valente V.L."/>
            <person name="Venter E."/>
            <person name="Venter J.C."/>
            <person name="Vicario S."/>
            <person name="Vieira F.G."/>
            <person name="Vilella A.J."/>
            <person name="Villasante A."/>
            <person name="Walenz B."/>
            <person name="Wang J."/>
            <person name="Wasserman M."/>
            <person name="Watts T."/>
            <person name="Wilson D."/>
            <person name="Wilson R.K."/>
            <person name="Wing R.A."/>
            <person name="Wolfner M.F."/>
            <person name="Wong A."/>
            <person name="Wong G.K."/>
            <person name="Wu C.I."/>
            <person name="Wu G."/>
            <person name="Yamamoto D."/>
            <person name="Yang H.P."/>
            <person name="Yang S.P."/>
            <person name="Yorke J.A."/>
            <person name="Yoshida K."/>
            <person name="Zdobnov E."/>
            <person name="Zhang P."/>
            <person name="Zhang Y."/>
            <person name="Zimin A.V."/>
            <person name="Baldwin J."/>
            <person name="Abdouelleil A."/>
            <person name="Abdulkadir J."/>
            <person name="Abebe A."/>
            <person name="Abera B."/>
            <person name="Abreu J."/>
            <person name="Acer S.C."/>
            <person name="Aftuck L."/>
            <person name="Alexander A."/>
            <person name="An P."/>
            <person name="Anderson E."/>
            <person name="Anderson S."/>
            <person name="Arachi H."/>
            <person name="Azer M."/>
            <person name="Bachantsang P."/>
            <person name="Barry A."/>
            <person name="Bayul T."/>
            <person name="Berlin A."/>
            <person name="Bessette D."/>
            <person name="Bloom T."/>
            <person name="Blye J."/>
            <person name="Boguslavskiy L."/>
            <person name="Bonnet C."/>
            <person name="Boukhgalter B."/>
            <person name="Bourzgui I."/>
            <person name="Brown A."/>
            <person name="Cahill P."/>
            <person name="Channer S."/>
            <person name="Cheshatsang Y."/>
            <person name="Chuda L."/>
            <person name="Citroen M."/>
            <person name="Collymore A."/>
            <person name="Cooke P."/>
            <person name="Costello M."/>
            <person name="D'Aco K."/>
            <person name="Daza R."/>
            <person name="De Haan G."/>
            <person name="DeGray S."/>
            <person name="DeMaso C."/>
            <person name="Dhargay N."/>
            <person name="Dooley K."/>
            <person name="Dooley E."/>
            <person name="Doricent M."/>
            <person name="Dorje P."/>
            <person name="Dorjee K."/>
            <person name="Dupes A."/>
            <person name="Elong R."/>
            <person name="Falk J."/>
            <person name="Farina A."/>
            <person name="Faro S."/>
            <person name="Ferguson D."/>
            <person name="Fisher S."/>
            <person name="Foley C.D."/>
            <person name="Franke A."/>
            <person name="Friedrich D."/>
            <person name="Gadbois L."/>
            <person name="Gearin G."/>
            <person name="Gearin C.R."/>
            <person name="Giannoukos G."/>
            <person name="Goode T."/>
            <person name="Graham J."/>
            <person name="Grandbois E."/>
            <person name="Grewal S."/>
            <person name="Gyaltsen K."/>
            <person name="Hafez N."/>
            <person name="Hagos B."/>
            <person name="Hall J."/>
            <person name="Henson C."/>
            <person name="Hollinger A."/>
            <person name="Honan T."/>
            <person name="Huard M.D."/>
            <person name="Hughes L."/>
            <person name="Hurhula B."/>
            <person name="Husby M.E."/>
            <person name="Kamat A."/>
            <person name="Kanga B."/>
            <person name="Kashin S."/>
            <person name="Khazanovich D."/>
            <person name="Kisner P."/>
            <person name="Lance K."/>
            <person name="Lara M."/>
            <person name="Lee W."/>
            <person name="Lennon N."/>
            <person name="Letendre F."/>
            <person name="LeVine R."/>
            <person name="Lipovsky A."/>
            <person name="Liu X."/>
            <person name="Liu J."/>
            <person name="Liu S."/>
            <person name="Lokyitsang T."/>
            <person name="Lokyitsang Y."/>
            <person name="Lubonja R."/>
            <person name="Lui A."/>
            <person name="MacDonald P."/>
            <person name="Magnisalis V."/>
            <person name="Maru K."/>
            <person name="Matthews C."/>
            <person name="McCusker W."/>
            <person name="McDonough S."/>
            <person name="Mehta T."/>
            <person name="Meldrim J."/>
            <person name="Meneus L."/>
            <person name="Mihai O."/>
            <person name="Mihalev A."/>
            <person name="Mihova T."/>
            <person name="Mittelman R."/>
            <person name="Mlenga V."/>
            <person name="Montmayeur A."/>
            <person name="Mulrain L."/>
            <person name="Navidi A."/>
            <person name="Naylor J."/>
            <person name="Negash T."/>
            <person name="Nguyen T."/>
            <person name="Nguyen N."/>
            <person name="Nicol R."/>
            <person name="Norbu C."/>
            <person name="Norbu N."/>
            <person name="Novod N."/>
            <person name="O'Neill B."/>
            <person name="Osman S."/>
            <person name="Markiewicz E."/>
            <person name="Oyono O.L."/>
            <person name="Patti C."/>
            <person name="Phunkhang P."/>
            <person name="Pierre F."/>
            <person name="Priest M."/>
            <person name="Raghuraman S."/>
            <person name="Rege F."/>
            <person name="Reyes R."/>
            <person name="Rise C."/>
            <person name="Rogov P."/>
            <person name="Ross K."/>
            <person name="Ryan E."/>
            <person name="Settipalli S."/>
            <person name="Shea T."/>
            <person name="Sherpa N."/>
            <person name="Shi L."/>
            <person name="Shih D."/>
            <person name="Sparrow T."/>
            <person name="Spaulding J."/>
            <person name="Stalker J."/>
            <person name="Stange-Thomann N."/>
            <person name="Stavropoulos S."/>
            <person name="Stone C."/>
            <person name="Strader C."/>
            <person name="Tesfaye S."/>
            <person name="Thomson T."/>
            <person name="Thoulutsang Y."/>
            <person name="Thoulutsang D."/>
            <person name="Topham K."/>
            <person name="Topping I."/>
            <person name="Tsamla T."/>
            <person name="Vassiliev H."/>
            <person name="Vo A."/>
            <person name="Wangchuk T."/>
            <person name="Wangdi T."/>
            <person name="Weiand M."/>
            <person name="Wilkinson J."/>
            <person name="Wilson A."/>
            <person name="Yadav S."/>
            <person name="Young G."/>
            <person name="Yu Q."/>
            <person name="Zembek L."/>
            <person name="Zhong D."/>
            <person name="Zimmer A."/>
            <person name="Zwirko Z."/>
            <person name="Jaffe D.B."/>
            <person name="Alvarez P."/>
            <person name="Brockman W."/>
            <person name="Butler J."/>
            <person name="Chin C."/>
            <person name="Gnerre S."/>
            <person name="Grabherr M."/>
            <person name="Kleber M."/>
            <person name="Mauceli E."/>
            <person name="MacCallum I."/>
        </authorList>
    </citation>
    <scope>NUCLEOTIDE SEQUENCE [LARGE SCALE GENOMIC DNA]</scope>
    <source>
        <strain evidence="2">Tucson 15287-2541.00</strain>
    </source>
</reference>
<proteinExistence type="predicted"/>
<evidence type="ECO:0000313" key="1">
    <source>
        <dbReference type="EMBL" id="EDV96976.1"/>
    </source>
</evidence>
<evidence type="ECO:0000313" key="2">
    <source>
        <dbReference type="Proteomes" id="UP000001070"/>
    </source>
</evidence>
<organism evidence="2">
    <name type="scientific">Drosophila grimshawi</name>
    <name type="common">Hawaiian fruit fly</name>
    <name type="synonym">Idiomyia grimshawi</name>
    <dbReference type="NCBI Taxonomy" id="7222"/>
    <lineage>
        <taxon>Eukaryota</taxon>
        <taxon>Metazoa</taxon>
        <taxon>Ecdysozoa</taxon>
        <taxon>Arthropoda</taxon>
        <taxon>Hexapoda</taxon>
        <taxon>Insecta</taxon>
        <taxon>Pterygota</taxon>
        <taxon>Neoptera</taxon>
        <taxon>Endopterygota</taxon>
        <taxon>Diptera</taxon>
        <taxon>Brachycera</taxon>
        <taxon>Muscomorpha</taxon>
        <taxon>Ephydroidea</taxon>
        <taxon>Drosophilidae</taxon>
        <taxon>Drosophila</taxon>
        <taxon>Hawaiian Drosophila</taxon>
    </lineage>
</organism>
<gene>
    <name evidence="1" type="primary">Dgri\GH14925</name>
    <name evidence="1" type="ORF">Dgri_GH14925</name>
</gene>
<accession>B4J1Q6</accession>